<dbReference type="Gene3D" id="2.40.128.110">
    <property type="entry name" value="Lipid/polyisoprenoid-binding, YceI-like"/>
    <property type="match status" value="1"/>
</dbReference>
<dbReference type="EMBL" id="VMNW02000001">
    <property type="protein sequence ID" value="KAA9166846.1"/>
    <property type="molecule type" value="Genomic_DNA"/>
</dbReference>
<dbReference type="InterPro" id="IPR036761">
    <property type="entry name" value="TTHA0802/YceI-like_sf"/>
</dbReference>
<dbReference type="AlphaFoldDB" id="A0A5N0VKY9"/>
<dbReference type="SUPFAM" id="SSF101874">
    <property type="entry name" value="YceI-like"/>
    <property type="match status" value="1"/>
</dbReference>
<proteinExistence type="predicted"/>
<sequence length="179" mass="19831">MDATAELAVEPFEKLPLPGGYDVGPRRFVLEPAVRVLRWPVLRGRLACTAGSLVLGDQPGLMLELDAGSLRTNVFGLARTLTDKGGLCAAEHPRIRFHSTDMSVAEDWSVEVIGKIEVLDVVREVRLRGELAHVDELAVVLWLRGVLPPPRRQLETGYWVAQVIAERPIHLELAAEFVR</sequence>
<gene>
    <name evidence="1" type="ORF">FPZ12_001230</name>
</gene>
<dbReference type="Proteomes" id="UP000319769">
    <property type="component" value="Unassembled WGS sequence"/>
</dbReference>
<accession>A0A5N0VKY9</accession>
<keyword evidence="2" id="KW-1185">Reference proteome</keyword>
<comment type="caution">
    <text evidence="1">The sequence shown here is derived from an EMBL/GenBank/DDBJ whole genome shotgun (WGS) entry which is preliminary data.</text>
</comment>
<dbReference type="OrthoDB" id="3622964at2"/>
<name>A0A5N0VKY9_9PSEU</name>
<dbReference type="RefSeq" id="WP_144746360.1">
    <property type="nucleotide sequence ID" value="NZ_VMNW02000001.1"/>
</dbReference>
<organism evidence="1 2">
    <name type="scientific">Amycolatopsis acidicola</name>
    <dbReference type="NCBI Taxonomy" id="2596893"/>
    <lineage>
        <taxon>Bacteria</taxon>
        <taxon>Bacillati</taxon>
        <taxon>Actinomycetota</taxon>
        <taxon>Actinomycetes</taxon>
        <taxon>Pseudonocardiales</taxon>
        <taxon>Pseudonocardiaceae</taxon>
        <taxon>Amycolatopsis</taxon>
    </lineage>
</organism>
<evidence type="ECO:0000313" key="1">
    <source>
        <dbReference type="EMBL" id="KAA9166846.1"/>
    </source>
</evidence>
<evidence type="ECO:0000313" key="2">
    <source>
        <dbReference type="Proteomes" id="UP000319769"/>
    </source>
</evidence>
<protein>
    <submittedName>
        <fullName evidence="1">YceI family protein</fullName>
    </submittedName>
</protein>
<reference evidence="1" key="1">
    <citation type="submission" date="2019-09" db="EMBL/GenBank/DDBJ databases">
        <authorList>
            <person name="Teo W.F.A."/>
            <person name="Duangmal K."/>
        </authorList>
    </citation>
    <scope>NUCLEOTIDE SEQUENCE [LARGE SCALE GENOMIC DNA]</scope>
    <source>
        <strain evidence="1">K81G1</strain>
    </source>
</reference>